<reference evidence="3" key="1">
    <citation type="submission" date="2023-07" db="EMBL/GenBank/DDBJ databases">
        <authorList>
            <consortium name="AG Swart"/>
            <person name="Singh M."/>
            <person name="Singh A."/>
            <person name="Seah K."/>
            <person name="Emmerich C."/>
        </authorList>
    </citation>
    <scope>NUCLEOTIDE SEQUENCE</scope>
    <source>
        <strain evidence="3">DP1</strain>
    </source>
</reference>
<dbReference type="GO" id="GO:0003700">
    <property type="term" value="F:DNA-binding transcription factor activity"/>
    <property type="evidence" value="ECO:0007669"/>
    <property type="project" value="InterPro"/>
</dbReference>
<feature type="compositionally biased region" description="Polar residues" evidence="1">
    <location>
        <begin position="1"/>
        <end position="26"/>
    </location>
</feature>
<evidence type="ECO:0000256" key="1">
    <source>
        <dbReference type="SAM" id="MobiDB-lite"/>
    </source>
</evidence>
<accession>A0AAD1URD6</accession>
<dbReference type="InterPro" id="IPR004827">
    <property type="entry name" value="bZIP"/>
</dbReference>
<dbReference type="AlphaFoldDB" id="A0AAD1URD6"/>
<dbReference type="Proteomes" id="UP001295684">
    <property type="component" value="Unassembled WGS sequence"/>
</dbReference>
<feature type="region of interest" description="Disordered" evidence="1">
    <location>
        <begin position="1"/>
        <end position="40"/>
    </location>
</feature>
<evidence type="ECO:0000313" key="3">
    <source>
        <dbReference type="EMBL" id="CAI2369859.1"/>
    </source>
</evidence>
<evidence type="ECO:0000313" key="4">
    <source>
        <dbReference type="Proteomes" id="UP001295684"/>
    </source>
</evidence>
<proteinExistence type="predicted"/>
<protein>
    <recommendedName>
        <fullName evidence="2">BZIP domain-containing protein</fullName>
    </recommendedName>
</protein>
<gene>
    <name evidence="3" type="ORF">ECRASSUSDP1_LOCUS11163</name>
</gene>
<name>A0AAD1URD6_EUPCR</name>
<feature type="domain" description="BZIP" evidence="2">
    <location>
        <begin position="28"/>
        <end position="81"/>
    </location>
</feature>
<dbReference type="EMBL" id="CAMPGE010011015">
    <property type="protein sequence ID" value="CAI2369859.1"/>
    <property type="molecule type" value="Genomic_DNA"/>
</dbReference>
<dbReference type="InterPro" id="IPR046347">
    <property type="entry name" value="bZIP_sf"/>
</dbReference>
<keyword evidence="4" id="KW-1185">Reference proteome</keyword>
<dbReference type="Pfam" id="PF00170">
    <property type="entry name" value="bZIP_1"/>
    <property type="match status" value="1"/>
</dbReference>
<organism evidence="3 4">
    <name type="scientific">Euplotes crassus</name>
    <dbReference type="NCBI Taxonomy" id="5936"/>
    <lineage>
        <taxon>Eukaryota</taxon>
        <taxon>Sar</taxon>
        <taxon>Alveolata</taxon>
        <taxon>Ciliophora</taxon>
        <taxon>Intramacronucleata</taxon>
        <taxon>Spirotrichea</taxon>
        <taxon>Hypotrichia</taxon>
        <taxon>Euplotida</taxon>
        <taxon>Euplotidae</taxon>
        <taxon>Moneuplotes</taxon>
    </lineage>
</organism>
<dbReference type="Gene3D" id="1.20.5.170">
    <property type="match status" value="1"/>
</dbReference>
<dbReference type="SUPFAM" id="SSF57959">
    <property type="entry name" value="Leucine zipper domain"/>
    <property type="match status" value="1"/>
</dbReference>
<dbReference type="SMART" id="SM00338">
    <property type="entry name" value="BRLZ"/>
    <property type="match status" value="1"/>
</dbReference>
<comment type="caution">
    <text evidence="3">The sequence shown here is derived from an EMBL/GenBank/DDBJ whole genome shotgun (WGS) entry which is preliminary data.</text>
</comment>
<evidence type="ECO:0000259" key="2">
    <source>
        <dbReference type="SMART" id="SM00338"/>
    </source>
</evidence>
<sequence length="219" mass="25960">MNQSCNVTQNLNQHNDPAKQRCQSKPKTPGERSREFRKRKKNYLTRLETKVKTLEHEISCLTQENTELQETITNMRAKLSTAEKKSSSTQPLKSTINKYSHPLHEYEDFMDNQMKKIMIRDPSEIRYSTMLQMKNQSADYSDNRRNFLKQKFDDILQNIACINTKCFMAGSKNVNRAEFLRRNCTKKRREKYINASGQYLFLERKICEQGSLFCHFLTY</sequence>